<feature type="binding site" evidence="9">
    <location>
        <position position="100"/>
    </location>
    <ligand>
        <name>D-ribulose 5-phosphate</name>
        <dbReference type="ChEBI" id="CHEBI:58121"/>
    </ligand>
</feature>
<dbReference type="OrthoDB" id="1778624at2"/>
<dbReference type="InterPro" id="IPR003500">
    <property type="entry name" value="RpiB_LacA_LacB"/>
</dbReference>
<comment type="caution">
    <text evidence="10">The sequence shown here is derived from an EMBL/GenBank/DDBJ whole genome shotgun (WGS) entry which is preliminary data.</text>
</comment>
<evidence type="ECO:0000256" key="8">
    <source>
        <dbReference type="ARBA" id="ARBA00032117"/>
    </source>
</evidence>
<organism evidence="10 11">
    <name type="scientific">Actinomyces oris</name>
    <dbReference type="NCBI Taxonomy" id="544580"/>
    <lineage>
        <taxon>Bacteria</taxon>
        <taxon>Bacillati</taxon>
        <taxon>Actinomycetota</taxon>
        <taxon>Actinomycetes</taxon>
        <taxon>Actinomycetales</taxon>
        <taxon>Actinomycetaceae</taxon>
        <taxon>Actinomyces</taxon>
    </lineage>
</organism>
<dbReference type="NCBIfam" id="TIGR00689">
    <property type="entry name" value="rpiB_lacA_lacB"/>
    <property type="match status" value="1"/>
</dbReference>
<dbReference type="PIRSF" id="PIRSF005384">
    <property type="entry name" value="RpiB_LacA_B"/>
    <property type="match status" value="1"/>
</dbReference>
<keyword evidence="7 10" id="KW-0413">Isomerase</keyword>
<evidence type="ECO:0000256" key="4">
    <source>
        <dbReference type="ARBA" id="ARBA00011738"/>
    </source>
</evidence>
<dbReference type="EMBL" id="MSKL01000025">
    <property type="protein sequence ID" value="OLO48345.1"/>
    <property type="molecule type" value="Genomic_DNA"/>
</dbReference>
<dbReference type="GO" id="GO:0009052">
    <property type="term" value="P:pentose-phosphate shunt, non-oxidative branch"/>
    <property type="evidence" value="ECO:0007669"/>
    <property type="project" value="TreeGrafter"/>
</dbReference>
<evidence type="ECO:0000256" key="9">
    <source>
        <dbReference type="PIRSR" id="PIRSR005384-2"/>
    </source>
</evidence>
<gene>
    <name evidence="10" type="ORF">BKH28_10115</name>
</gene>
<feature type="binding site" evidence="9">
    <location>
        <position position="138"/>
    </location>
    <ligand>
        <name>D-ribulose 5-phosphate</name>
        <dbReference type="ChEBI" id="CHEBI:58121"/>
    </ligand>
</feature>
<dbReference type="Pfam" id="PF02502">
    <property type="entry name" value="LacAB_rpiB"/>
    <property type="match status" value="1"/>
</dbReference>
<comment type="similarity">
    <text evidence="3">Belongs to the LacAB/RpiB family.</text>
</comment>
<dbReference type="PANTHER" id="PTHR30345">
    <property type="entry name" value="RIBOSE-5-PHOSPHATE ISOMERASE B"/>
    <property type="match status" value="1"/>
</dbReference>
<evidence type="ECO:0000313" key="10">
    <source>
        <dbReference type="EMBL" id="OLO48345.1"/>
    </source>
</evidence>
<name>A0A1Q8VJT2_9ACTO</name>
<dbReference type="PANTHER" id="PTHR30345:SF0">
    <property type="entry name" value="DNA DAMAGE-REPAIR_TOLERATION PROTEIN DRT102"/>
    <property type="match status" value="1"/>
</dbReference>
<dbReference type="RefSeq" id="WP_075418682.1">
    <property type="nucleotide sequence ID" value="NZ_MSKL01000025.1"/>
</dbReference>
<dbReference type="NCBIfam" id="NF004051">
    <property type="entry name" value="PRK05571.1"/>
    <property type="match status" value="1"/>
</dbReference>
<reference evidence="10 11" key="1">
    <citation type="submission" date="2016-12" db="EMBL/GenBank/DDBJ databases">
        <title>Genomic comparison of strains in the 'Actinomyces naeslundii' group.</title>
        <authorList>
            <person name="Mughal S.R."/>
            <person name="Do T."/>
            <person name="Gilbert S.C."/>
            <person name="Witherden E.A."/>
            <person name="Didelot X."/>
            <person name="Beighton D."/>
        </authorList>
    </citation>
    <scope>NUCLEOTIDE SEQUENCE [LARGE SCALE GENOMIC DNA]</scope>
    <source>
        <strain evidence="10 11">P6N</strain>
    </source>
</reference>
<evidence type="ECO:0000256" key="7">
    <source>
        <dbReference type="ARBA" id="ARBA00023235"/>
    </source>
</evidence>
<dbReference type="InterPro" id="IPR036569">
    <property type="entry name" value="RpiB_LacA_LacB_sf"/>
</dbReference>
<protein>
    <recommendedName>
        <fullName evidence="6">Ribose-5-phosphate isomerase B</fullName>
        <ecNumber evidence="5">5.3.1.6</ecNumber>
    </recommendedName>
    <alternativeName>
        <fullName evidence="8">Phosphoriboisomerase B</fullName>
    </alternativeName>
</protein>
<accession>A0A1Q8VJT2</accession>
<dbReference type="InterPro" id="IPR011860">
    <property type="entry name" value="Rib-5-P_Isoase_Actino"/>
</dbReference>
<feature type="binding site" evidence="9">
    <location>
        <begin position="67"/>
        <end position="71"/>
    </location>
    <ligand>
        <name>D-ribulose 5-phosphate</name>
        <dbReference type="ChEBI" id="CHEBI:58121"/>
    </ligand>
</feature>
<feature type="binding site" evidence="9">
    <location>
        <position position="110"/>
    </location>
    <ligand>
        <name>D-ribulose 5-phosphate</name>
        <dbReference type="ChEBI" id="CHEBI:58121"/>
    </ligand>
</feature>
<dbReference type="GO" id="GO:0019316">
    <property type="term" value="P:D-allose catabolic process"/>
    <property type="evidence" value="ECO:0007669"/>
    <property type="project" value="TreeGrafter"/>
</dbReference>
<dbReference type="AlphaFoldDB" id="A0A1Q8VJT2"/>
<dbReference type="NCBIfam" id="TIGR02133">
    <property type="entry name" value="RPI_actino"/>
    <property type="match status" value="1"/>
</dbReference>
<dbReference type="Proteomes" id="UP000186394">
    <property type="component" value="Unassembled WGS sequence"/>
</dbReference>
<sequence length="168" mass="17706">MRIHIASDHAGFELKSAVIEHLREQGHSVVDHGAHSYDPDDDYPAFCLACGEAVVADAGSFGIVLGGSGNGEQIAANKVDGVRAALAWSIETARLGRQHNNANVVAVGGRMHDLDTGMEIIDAFLAEPFSGDERHARRIAQLTDYERRIHGDAKPAADPGGASTPTGA</sequence>
<evidence type="ECO:0000313" key="11">
    <source>
        <dbReference type="Proteomes" id="UP000186394"/>
    </source>
</evidence>
<evidence type="ECO:0000256" key="3">
    <source>
        <dbReference type="ARBA" id="ARBA00008754"/>
    </source>
</evidence>
<dbReference type="SUPFAM" id="SSF89623">
    <property type="entry name" value="Ribose/Galactose isomerase RpiB/AlsB"/>
    <property type="match status" value="1"/>
</dbReference>
<evidence type="ECO:0000256" key="1">
    <source>
        <dbReference type="ARBA" id="ARBA00001713"/>
    </source>
</evidence>
<dbReference type="GO" id="GO:0004751">
    <property type="term" value="F:ribose-5-phosphate isomerase activity"/>
    <property type="evidence" value="ECO:0007669"/>
    <property type="project" value="UniProtKB-EC"/>
</dbReference>
<comment type="catalytic activity">
    <reaction evidence="1">
        <text>aldehydo-D-ribose 5-phosphate = D-ribulose 5-phosphate</text>
        <dbReference type="Rhea" id="RHEA:14657"/>
        <dbReference type="ChEBI" id="CHEBI:58121"/>
        <dbReference type="ChEBI" id="CHEBI:58273"/>
        <dbReference type="EC" id="5.3.1.6"/>
    </reaction>
</comment>
<dbReference type="Gene3D" id="3.40.1400.10">
    <property type="entry name" value="Sugar-phosphate isomerase, RpiB/LacA/LacB"/>
    <property type="match status" value="1"/>
</dbReference>
<evidence type="ECO:0000256" key="5">
    <source>
        <dbReference type="ARBA" id="ARBA00011959"/>
    </source>
</evidence>
<evidence type="ECO:0000256" key="2">
    <source>
        <dbReference type="ARBA" id="ARBA00004988"/>
    </source>
</evidence>
<feature type="binding site" evidence="9">
    <location>
        <position position="134"/>
    </location>
    <ligand>
        <name>D-ribulose 5-phosphate</name>
        <dbReference type="ChEBI" id="CHEBI:58121"/>
    </ligand>
</feature>
<evidence type="ECO:0000256" key="6">
    <source>
        <dbReference type="ARBA" id="ARBA00014007"/>
    </source>
</evidence>
<comment type="pathway">
    <text evidence="2">Carbohydrate degradation; pentose phosphate pathway; D-ribose 5-phosphate from D-ribulose 5-phosphate (non-oxidative stage): step 1/1.</text>
</comment>
<proteinExistence type="inferred from homology"/>
<dbReference type="EC" id="5.3.1.6" evidence="5"/>
<comment type="subunit">
    <text evidence="4">Homodimer.</text>
</comment>
<feature type="binding site" evidence="9">
    <location>
        <begin position="8"/>
        <end position="9"/>
    </location>
    <ligand>
        <name>D-ribulose 5-phosphate</name>
        <dbReference type="ChEBI" id="CHEBI:58121"/>
    </ligand>
</feature>